<accession>A0A176W9V5</accession>
<reference evidence="2" key="1">
    <citation type="submission" date="2016-03" db="EMBL/GenBank/DDBJ databases">
        <title>Mechanisms controlling the formation of the plant cell surface in tip-growing cells are functionally conserved among land plants.</title>
        <authorList>
            <person name="Honkanen S."/>
            <person name="Jones V.A."/>
            <person name="Morieri G."/>
            <person name="Champion C."/>
            <person name="Hetherington A.J."/>
            <person name="Kelly S."/>
            <person name="Saint-Marcoux D."/>
            <person name="Proust H."/>
            <person name="Prescott H."/>
            <person name="Dolan L."/>
        </authorList>
    </citation>
    <scope>NUCLEOTIDE SEQUENCE [LARGE SCALE GENOMIC DNA]</scope>
    <source>
        <tissue evidence="2">Whole gametophyte</tissue>
    </source>
</reference>
<dbReference type="AlphaFoldDB" id="A0A176W9V5"/>
<evidence type="ECO:0000313" key="2">
    <source>
        <dbReference type="EMBL" id="OAE29900.1"/>
    </source>
</evidence>
<protein>
    <submittedName>
        <fullName evidence="2">Uncharacterized protein</fullName>
    </submittedName>
</protein>
<dbReference type="EMBL" id="LVLJ01001380">
    <property type="protein sequence ID" value="OAE29900.1"/>
    <property type="molecule type" value="Genomic_DNA"/>
</dbReference>
<proteinExistence type="predicted"/>
<feature type="region of interest" description="Disordered" evidence="1">
    <location>
        <begin position="19"/>
        <end position="92"/>
    </location>
</feature>
<keyword evidence="3" id="KW-1185">Reference proteome</keyword>
<organism evidence="2 3">
    <name type="scientific">Marchantia polymorpha subsp. ruderalis</name>
    <dbReference type="NCBI Taxonomy" id="1480154"/>
    <lineage>
        <taxon>Eukaryota</taxon>
        <taxon>Viridiplantae</taxon>
        <taxon>Streptophyta</taxon>
        <taxon>Embryophyta</taxon>
        <taxon>Marchantiophyta</taxon>
        <taxon>Marchantiopsida</taxon>
        <taxon>Marchantiidae</taxon>
        <taxon>Marchantiales</taxon>
        <taxon>Marchantiaceae</taxon>
        <taxon>Marchantia</taxon>
    </lineage>
</organism>
<comment type="caution">
    <text evidence="2">The sequence shown here is derived from an EMBL/GenBank/DDBJ whole genome shotgun (WGS) entry which is preliminary data.</text>
</comment>
<gene>
    <name evidence="2" type="ORF">AXG93_773s1400</name>
</gene>
<name>A0A176W9V5_MARPO</name>
<feature type="compositionally biased region" description="Low complexity" evidence="1">
    <location>
        <begin position="74"/>
        <end position="85"/>
    </location>
</feature>
<sequence length="188" mass="19720">MMKASVDVGSEIYRDFFTSPERKKTIEYGTKPSAPIIGKSKNAAGCPSHSGRAEGRHSRGGCSSHGKETRSDPEAAAAAANPPNESSVAGVRSGGGLSPALFFTTPSSQSTEAVLIERATRSLPLGPALGLSTLALRTLRLDHVAARQWPGREGKLYGCDTTDVHNVAPPTTLARRQAPFVAAWPLGI</sequence>
<evidence type="ECO:0000313" key="3">
    <source>
        <dbReference type="Proteomes" id="UP000077202"/>
    </source>
</evidence>
<evidence type="ECO:0000256" key="1">
    <source>
        <dbReference type="SAM" id="MobiDB-lite"/>
    </source>
</evidence>
<dbReference type="Proteomes" id="UP000077202">
    <property type="component" value="Unassembled WGS sequence"/>
</dbReference>